<evidence type="ECO:0000313" key="9">
    <source>
        <dbReference type="Proteomes" id="UP001179952"/>
    </source>
</evidence>
<feature type="compositionally biased region" description="Polar residues" evidence="6">
    <location>
        <begin position="180"/>
        <end position="196"/>
    </location>
</feature>
<feature type="region of interest" description="Disordered" evidence="6">
    <location>
        <begin position="29"/>
        <end position="353"/>
    </location>
</feature>
<keyword evidence="5" id="KW-0206">Cytoskeleton</keyword>
<evidence type="ECO:0000256" key="3">
    <source>
        <dbReference type="ARBA" id="ARBA00022490"/>
    </source>
</evidence>
<keyword evidence="4" id="KW-0493">Microtubule</keyword>
<evidence type="ECO:0000256" key="5">
    <source>
        <dbReference type="ARBA" id="ARBA00023212"/>
    </source>
</evidence>
<dbReference type="InterPro" id="IPR027329">
    <property type="entry name" value="TPX2_C"/>
</dbReference>
<feature type="domain" description="TPX2 C-terminal" evidence="7">
    <location>
        <begin position="211"/>
        <end position="255"/>
    </location>
</feature>
<dbReference type="PANTHER" id="PTHR46372">
    <property type="entry name" value="PROTEIN WVD2-LIKE 3"/>
    <property type="match status" value="1"/>
</dbReference>
<proteinExistence type="inferred from homology"/>
<gene>
    <name evidence="8" type="ORF">QJS04_geneDACA012933</name>
</gene>
<comment type="caution">
    <text evidence="8">The sequence shown here is derived from an EMBL/GenBank/DDBJ whole genome shotgun (WGS) entry which is preliminary data.</text>
</comment>
<feature type="compositionally biased region" description="Basic residues" evidence="6">
    <location>
        <begin position="265"/>
        <end position="274"/>
    </location>
</feature>
<organism evidence="8 9">
    <name type="scientific">Acorus gramineus</name>
    <name type="common">Dwarf sweet flag</name>
    <dbReference type="NCBI Taxonomy" id="55184"/>
    <lineage>
        <taxon>Eukaryota</taxon>
        <taxon>Viridiplantae</taxon>
        <taxon>Streptophyta</taxon>
        <taxon>Embryophyta</taxon>
        <taxon>Tracheophyta</taxon>
        <taxon>Spermatophyta</taxon>
        <taxon>Magnoliopsida</taxon>
        <taxon>Liliopsida</taxon>
        <taxon>Acoraceae</taxon>
        <taxon>Acorus</taxon>
    </lineage>
</organism>
<evidence type="ECO:0000313" key="8">
    <source>
        <dbReference type="EMBL" id="KAK1271079.1"/>
    </source>
</evidence>
<feature type="compositionally biased region" description="Acidic residues" evidence="6">
    <location>
        <begin position="370"/>
        <end position="379"/>
    </location>
</feature>
<feature type="compositionally biased region" description="Polar residues" evidence="6">
    <location>
        <begin position="290"/>
        <end position="299"/>
    </location>
</feature>
<evidence type="ECO:0000256" key="1">
    <source>
        <dbReference type="ARBA" id="ARBA00004245"/>
    </source>
</evidence>
<evidence type="ECO:0000256" key="6">
    <source>
        <dbReference type="SAM" id="MobiDB-lite"/>
    </source>
</evidence>
<feature type="compositionally biased region" description="Basic and acidic residues" evidence="6">
    <location>
        <begin position="126"/>
        <end position="139"/>
    </location>
</feature>
<feature type="region of interest" description="Disordered" evidence="6">
    <location>
        <begin position="360"/>
        <end position="379"/>
    </location>
</feature>
<dbReference type="GO" id="GO:0000226">
    <property type="term" value="P:microtubule cytoskeleton organization"/>
    <property type="evidence" value="ECO:0007669"/>
    <property type="project" value="InterPro"/>
</dbReference>
<comment type="subcellular location">
    <subcellularLocation>
        <location evidence="1">Cytoplasm</location>
        <location evidence="1">Cytoskeleton</location>
    </subcellularLocation>
</comment>
<dbReference type="PANTHER" id="PTHR46372:SF26">
    <property type="entry name" value="(WILD MALAYSIAN BANANA) HYPOTHETICAL PROTEIN"/>
    <property type="match status" value="1"/>
</dbReference>
<dbReference type="Pfam" id="PF06886">
    <property type="entry name" value="TPX2"/>
    <property type="match status" value="1"/>
</dbReference>
<feature type="compositionally biased region" description="Low complexity" evidence="6">
    <location>
        <begin position="301"/>
        <end position="312"/>
    </location>
</feature>
<evidence type="ECO:0000256" key="4">
    <source>
        <dbReference type="ARBA" id="ARBA00022701"/>
    </source>
</evidence>
<reference evidence="8" key="1">
    <citation type="journal article" date="2023" name="Nat. Commun.">
        <title>Diploid and tetraploid genomes of Acorus and the evolution of monocots.</title>
        <authorList>
            <person name="Ma L."/>
            <person name="Liu K.W."/>
            <person name="Li Z."/>
            <person name="Hsiao Y.Y."/>
            <person name="Qi Y."/>
            <person name="Fu T."/>
            <person name="Tang G.D."/>
            <person name="Zhang D."/>
            <person name="Sun W.H."/>
            <person name="Liu D.K."/>
            <person name="Li Y."/>
            <person name="Chen G.Z."/>
            <person name="Liu X.D."/>
            <person name="Liao X.Y."/>
            <person name="Jiang Y.T."/>
            <person name="Yu X."/>
            <person name="Hao Y."/>
            <person name="Huang J."/>
            <person name="Zhao X.W."/>
            <person name="Ke S."/>
            <person name="Chen Y.Y."/>
            <person name="Wu W.L."/>
            <person name="Hsu J.L."/>
            <person name="Lin Y.F."/>
            <person name="Huang M.D."/>
            <person name="Li C.Y."/>
            <person name="Huang L."/>
            <person name="Wang Z.W."/>
            <person name="Zhao X."/>
            <person name="Zhong W.Y."/>
            <person name="Peng D.H."/>
            <person name="Ahmad S."/>
            <person name="Lan S."/>
            <person name="Zhang J.S."/>
            <person name="Tsai W.C."/>
            <person name="Van de Peer Y."/>
            <person name="Liu Z.J."/>
        </authorList>
    </citation>
    <scope>NUCLEOTIDE SEQUENCE</scope>
    <source>
        <strain evidence="8">SCP</strain>
    </source>
</reference>
<keyword evidence="3" id="KW-0963">Cytoplasm</keyword>
<dbReference type="GO" id="GO:0005874">
    <property type="term" value="C:microtubule"/>
    <property type="evidence" value="ECO:0007669"/>
    <property type="project" value="UniProtKB-KW"/>
</dbReference>
<feature type="compositionally biased region" description="Basic and acidic residues" evidence="6">
    <location>
        <begin position="211"/>
        <end position="230"/>
    </location>
</feature>
<feature type="compositionally biased region" description="Polar residues" evidence="6">
    <location>
        <begin position="152"/>
        <end position="172"/>
    </location>
</feature>
<protein>
    <recommendedName>
        <fullName evidence="7">TPX2 C-terminal domain-containing protein</fullName>
    </recommendedName>
</protein>
<evidence type="ECO:0000256" key="2">
    <source>
        <dbReference type="ARBA" id="ARBA00005885"/>
    </source>
</evidence>
<dbReference type="InterPro" id="IPR044806">
    <property type="entry name" value="WVD2/WDL1-4"/>
</dbReference>
<dbReference type="Proteomes" id="UP001179952">
    <property type="component" value="Unassembled WGS sequence"/>
</dbReference>
<evidence type="ECO:0000259" key="7">
    <source>
        <dbReference type="Pfam" id="PF06886"/>
    </source>
</evidence>
<name>A0AAV9B2Z2_ACOGR</name>
<sequence>MEMENGGVIVENGNGLLGLNLSKENENFIVDNGHEEFQPNGGSDDLPEIEGPDLTATEGGGNSESKNLDLSKKLGEEGADLLKKTKKPKDQTGRNCTTLGSRSQRPGLSQSLSFPAKGILTNGLKKGIDGKPVRGDSKSPRLNGRAALNGVVSRTNSSNRQTTKPSVSSTARSLLLKSVDATSNSVPAEAHNTTPSGCGPRRINGSGFSSRLEERAEKRREENQEAEIKQLRKSLTFKAKPMPSFYKEPAPPKIELKKIPTTRPKSPKLGRHKATTSAPDASEGDKSGRSSRSSPNTVKPNGIASNGNGNSITSEKKHLRKSLSKLPSKKPVTSAPKPSEAEKDIIVITDENQDKVAEAVISENKTPGDVAEDNEGETI</sequence>
<comment type="similarity">
    <text evidence="2">Belongs to the TPX2 family.</text>
</comment>
<keyword evidence="9" id="KW-1185">Reference proteome</keyword>
<feature type="compositionally biased region" description="Polar residues" evidence="6">
    <location>
        <begin position="93"/>
        <end position="113"/>
    </location>
</feature>
<dbReference type="EMBL" id="JAUJYN010000005">
    <property type="protein sequence ID" value="KAK1271079.1"/>
    <property type="molecule type" value="Genomic_DNA"/>
</dbReference>
<reference evidence="8" key="2">
    <citation type="submission" date="2023-06" db="EMBL/GenBank/DDBJ databases">
        <authorList>
            <person name="Ma L."/>
            <person name="Liu K.-W."/>
            <person name="Li Z."/>
            <person name="Hsiao Y.-Y."/>
            <person name="Qi Y."/>
            <person name="Fu T."/>
            <person name="Tang G."/>
            <person name="Zhang D."/>
            <person name="Sun W.-H."/>
            <person name="Liu D.-K."/>
            <person name="Li Y."/>
            <person name="Chen G.-Z."/>
            <person name="Liu X.-D."/>
            <person name="Liao X.-Y."/>
            <person name="Jiang Y.-T."/>
            <person name="Yu X."/>
            <person name="Hao Y."/>
            <person name="Huang J."/>
            <person name="Zhao X.-W."/>
            <person name="Ke S."/>
            <person name="Chen Y.-Y."/>
            <person name="Wu W.-L."/>
            <person name="Hsu J.-L."/>
            <person name="Lin Y.-F."/>
            <person name="Huang M.-D."/>
            <person name="Li C.-Y."/>
            <person name="Huang L."/>
            <person name="Wang Z.-W."/>
            <person name="Zhao X."/>
            <person name="Zhong W.-Y."/>
            <person name="Peng D.-H."/>
            <person name="Ahmad S."/>
            <person name="Lan S."/>
            <person name="Zhang J.-S."/>
            <person name="Tsai W.-C."/>
            <person name="Van De Peer Y."/>
            <person name="Liu Z.-J."/>
        </authorList>
    </citation>
    <scope>NUCLEOTIDE SEQUENCE</scope>
    <source>
        <strain evidence="8">SCP</strain>
        <tissue evidence="8">Leaves</tissue>
    </source>
</reference>
<dbReference type="AlphaFoldDB" id="A0AAV9B2Z2"/>
<accession>A0AAV9B2Z2</accession>
<feature type="compositionally biased region" description="Basic and acidic residues" evidence="6">
    <location>
        <begin position="66"/>
        <end position="92"/>
    </location>
</feature>
<dbReference type="GO" id="GO:0008017">
    <property type="term" value="F:microtubule binding"/>
    <property type="evidence" value="ECO:0007669"/>
    <property type="project" value="InterPro"/>
</dbReference>